<dbReference type="EMBL" id="NMUH01000351">
    <property type="protein sequence ID" value="MQL77482.1"/>
    <property type="molecule type" value="Genomic_DNA"/>
</dbReference>
<accession>A0A843TXI4</accession>
<dbReference type="Proteomes" id="UP000652761">
    <property type="component" value="Unassembled WGS sequence"/>
</dbReference>
<keyword evidence="2" id="KW-1185">Reference proteome</keyword>
<sequence>MSHQTMLSGFRGQRLCHSFKREDTSFRKVIELPVFRMTLTLRGPASLQTSCKKAKRTPPSEHTSYADFTENAPPFPISSPNIFPILGTIRKNVPHLTLELILLVQ</sequence>
<organism evidence="1 2">
    <name type="scientific">Colocasia esculenta</name>
    <name type="common">Wild taro</name>
    <name type="synonym">Arum esculentum</name>
    <dbReference type="NCBI Taxonomy" id="4460"/>
    <lineage>
        <taxon>Eukaryota</taxon>
        <taxon>Viridiplantae</taxon>
        <taxon>Streptophyta</taxon>
        <taxon>Embryophyta</taxon>
        <taxon>Tracheophyta</taxon>
        <taxon>Spermatophyta</taxon>
        <taxon>Magnoliopsida</taxon>
        <taxon>Liliopsida</taxon>
        <taxon>Araceae</taxon>
        <taxon>Aroideae</taxon>
        <taxon>Colocasieae</taxon>
        <taxon>Colocasia</taxon>
    </lineage>
</organism>
<name>A0A843TXI4_COLES</name>
<dbReference type="AlphaFoldDB" id="A0A843TXI4"/>
<evidence type="ECO:0000313" key="2">
    <source>
        <dbReference type="Proteomes" id="UP000652761"/>
    </source>
</evidence>
<protein>
    <submittedName>
        <fullName evidence="1">Uncharacterized protein</fullName>
    </submittedName>
</protein>
<evidence type="ECO:0000313" key="1">
    <source>
        <dbReference type="EMBL" id="MQL77482.1"/>
    </source>
</evidence>
<proteinExistence type="predicted"/>
<gene>
    <name evidence="1" type="ORF">Taro_009885</name>
</gene>
<comment type="caution">
    <text evidence="1">The sequence shown here is derived from an EMBL/GenBank/DDBJ whole genome shotgun (WGS) entry which is preliminary data.</text>
</comment>
<reference evidence="1" key="1">
    <citation type="submission" date="2017-07" db="EMBL/GenBank/DDBJ databases">
        <title>Taro Niue Genome Assembly and Annotation.</title>
        <authorList>
            <person name="Atibalentja N."/>
            <person name="Keating K."/>
            <person name="Fields C.J."/>
        </authorList>
    </citation>
    <scope>NUCLEOTIDE SEQUENCE</scope>
    <source>
        <strain evidence="1">Niue_2</strain>
        <tissue evidence="1">Leaf</tissue>
    </source>
</reference>